<dbReference type="Proteomes" id="UP001164286">
    <property type="component" value="Unassembled WGS sequence"/>
</dbReference>
<feature type="compositionally biased region" description="Acidic residues" evidence="2">
    <location>
        <begin position="109"/>
        <end position="122"/>
    </location>
</feature>
<protein>
    <submittedName>
        <fullName evidence="3">Uncharacterized protein</fullName>
    </submittedName>
</protein>
<proteinExistence type="predicted"/>
<evidence type="ECO:0000256" key="2">
    <source>
        <dbReference type="SAM" id="MobiDB-lite"/>
    </source>
</evidence>
<feature type="compositionally biased region" description="Basic and acidic residues" evidence="2">
    <location>
        <begin position="123"/>
        <end position="134"/>
    </location>
</feature>
<dbReference type="EMBL" id="JAKWFO010000003">
    <property type="protein sequence ID" value="KAI9637863.1"/>
    <property type="molecule type" value="Genomic_DNA"/>
</dbReference>
<sequence length="487" mass="54191">MAVGLPLDPVALSAELLRVEALRKLKERRQASAERSSQPLRLSQLPPDTLESDLDEPKSVDRPRSNRRAATPGQLDSDEEDGASAVFTDGEEATEEDEDFGSDNAMDSDSSEEWEGEEEGTGEDEKMADLDREPSPSASAGDGIDPTLRAANAKLTYLQRRLSRLEKANTGHSAGKQRADRTANQLDAERALSAGYRRIVRALQQELAAEQQRSSTTAKERAALAAGKEAAEAKLVQSEGSLNWMRADYEKFRTDHYADRRTLCSEKEEAIARLKAVELDMRAVQDSLQEKQGRMDLAITEMAALKAQVEQAERATRVAEEQLATANTKHHTEAQHLHAKVNTAGVQIALETPERRRAVESESELRVRVEKADNLNREAAAREMLLLAKINRLDRKNGELEDKLEAIGGGSWQEGVGLRSAVEKAERRVGEAEKKRKEAEKQRQEAAERLEVLKEAHDMEREMYTRRIRDLTGRGKVKVERDGGEAL</sequence>
<dbReference type="GeneID" id="77727489"/>
<keyword evidence="1" id="KW-0175">Coiled coil</keyword>
<name>A0AA38HCX4_9TREE</name>
<feature type="region of interest" description="Disordered" evidence="2">
    <location>
        <begin position="426"/>
        <end position="446"/>
    </location>
</feature>
<feature type="coiled-coil region" evidence="1">
    <location>
        <begin position="267"/>
        <end position="329"/>
    </location>
</feature>
<feature type="region of interest" description="Disordered" evidence="2">
    <location>
        <begin position="166"/>
        <end position="185"/>
    </location>
</feature>
<feature type="region of interest" description="Disordered" evidence="2">
    <location>
        <begin position="26"/>
        <end position="147"/>
    </location>
</feature>
<reference evidence="3" key="1">
    <citation type="journal article" date="2022" name="G3 (Bethesda)">
        <title>High quality genome of the basidiomycete yeast Dioszegia hungarica PDD-24b-2 isolated from cloud water.</title>
        <authorList>
            <person name="Jarrige D."/>
            <person name="Haridas S."/>
            <person name="Bleykasten-Grosshans C."/>
            <person name="Joly M."/>
            <person name="Nadalig T."/>
            <person name="Sancelme M."/>
            <person name="Vuilleumier S."/>
            <person name="Grigoriev I.V."/>
            <person name="Amato P."/>
            <person name="Bringel F."/>
        </authorList>
    </citation>
    <scope>NUCLEOTIDE SEQUENCE</scope>
    <source>
        <strain evidence="3">PDD-24b-2</strain>
    </source>
</reference>
<dbReference type="AlphaFoldDB" id="A0AA38HCX4"/>
<dbReference type="RefSeq" id="XP_052947640.1">
    <property type="nucleotide sequence ID" value="XM_053088284.1"/>
</dbReference>
<evidence type="ECO:0000313" key="3">
    <source>
        <dbReference type="EMBL" id="KAI9637863.1"/>
    </source>
</evidence>
<feature type="compositionally biased region" description="Basic and acidic residues" evidence="2">
    <location>
        <begin position="55"/>
        <end position="64"/>
    </location>
</feature>
<evidence type="ECO:0000313" key="4">
    <source>
        <dbReference type="Proteomes" id="UP001164286"/>
    </source>
</evidence>
<accession>A0AA38HCX4</accession>
<keyword evidence="4" id="KW-1185">Reference proteome</keyword>
<gene>
    <name evidence="3" type="ORF">MKK02DRAFT_31413</name>
</gene>
<feature type="compositionally biased region" description="Acidic residues" evidence="2">
    <location>
        <begin position="89"/>
        <end position="101"/>
    </location>
</feature>
<organism evidence="3 4">
    <name type="scientific">Dioszegia hungarica</name>
    <dbReference type="NCBI Taxonomy" id="4972"/>
    <lineage>
        <taxon>Eukaryota</taxon>
        <taxon>Fungi</taxon>
        <taxon>Dikarya</taxon>
        <taxon>Basidiomycota</taxon>
        <taxon>Agaricomycotina</taxon>
        <taxon>Tremellomycetes</taxon>
        <taxon>Tremellales</taxon>
        <taxon>Bulleribasidiaceae</taxon>
        <taxon>Dioszegia</taxon>
    </lineage>
</organism>
<evidence type="ECO:0000256" key="1">
    <source>
        <dbReference type="SAM" id="Coils"/>
    </source>
</evidence>
<comment type="caution">
    <text evidence="3">The sequence shown here is derived from an EMBL/GenBank/DDBJ whole genome shotgun (WGS) entry which is preliminary data.</text>
</comment>